<dbReference type="GO" id="GO:0005829">
    <property type="term" value="C:cytosol"/>
    <property type="evidence" value="ECO:0007669"/>
    <property type="project" value="TreeGrafter"/>
</dbReference>
<dbReference type="PANTHER" id="PTHR10491">
    <property type="entry name" value="DTDP-4-DEHYDRORHAMNOSE REDUCTASE"/>
    <property type="match status" value="1"/>
</dbReference>
<dbReference type="GO" id="GO:0008831">
    <property type="term" value="F:dTDP-4-dehydrorhamnose reductase activity"/>
    <property type="evidence" value="ECO:0007669"/>
    <property type="project" value="UniProtKB-EC"/>
</dbReference>
<dbReference type="EC" id="1.1.1.133" evidence="3 6"/>
<dbReference type="InterPro" id="IPR005913">
    <property type="entry name" value="dTDP_dehydrorham_reduct"/>
</dbReference>
<dbReference type="Proteomes" id="UP000321935">
    <property type="component" value="Unassembled WGS sequence"/>
</dbReference>
<comment type="catalytic activity">
    <reaction evidence="5">
        <text>dTDP-beta-L-rhamnose + NADP(+) = dTDP-4-dehydro-beta-L-rhamnose + NADPH + H(+)</text>
        <dbReference type="Rhea" id="RHEA:21796"/>
        <dbReference type="ChEBI" id="CHEBI:15378"/>
        <dbReference type="ChEBI" id="CHEBI:57510"/>
        <dbReference type="ChEBI" id="CHEBI:57783"/>
        <dbReference type="ChEBI" id="CHEBI:58349"/>
        <dbReference type="ChEBI" id="CHEBI:62830"/>
        <dbReference type="EC" id="1.1.1.133"/>
    </reaction>
</comment>
<dbReference type="EMBL" id="VORW01000024">
    <property type="protein sequence ID" value="TXE03682.1"/>
    <property type="molecule type" value="Genomic_DNA"/>
</dbReference>
<evidence type="ECO:0000313" key="9">
    <source>
        <dbReference type="Proteomes" id="UP000321935"/>
    </source>
</evidence>
<dbReference type="AlphaFoldDB" id="A0A5C7A8R2"/>
<evidence type="ECO:0000256" key="1">
    <source>
        <dbReference type="ARBA" id="ARBA00004781"/>
    </source>
</evidence>
<dbReference type="GO" id="GO:0019305">
    <property type="term" value="P:dTDP-rhamnose biosynthetic process"/>
    <property type="evidence" value="ECO:0007669"/>
    <property type="project" value="UniProtKB-UniPathway"/>
</dbReference>
<protein>
    <recommendedName>
        <fullName evidence="4 6">dTDP-4-dehydrorhamnose reductase</fullName>
        <ecNumber evidence="3 6">1.1.1.133</ecNumber>
    </recommendedName>
</protein>
<evidence type="ECO:0000256" key="2">
    <source>
        <dbReference type="ARBA" id="ARBA00010944"/>
    </source>
</evidence>
<comment type="similarity">
    <text evidence="2 6">Belongs to the dTDP-4-dehydrorhamnose reductase family.</text>
</comment>
<sequence length="305" mass="33205">MASKKKIFITGANGLLGQKLVSQLVEKGDFQVVASGKGDCRLPGGGFEYASLDITNETEVESTLTSIKPDIIIHGAAMTNVDQCELNQEACYDSNVNATAYLIKAAEVIKAHFIFVSTDFIFSGEEGPLDENAIPAPVNYYGETKLIGEEMVMKSKTKWTIARTVLVFGIAHDMSRTNIVLWVKSSLEAGKEIQVVDDQFRTPTLAEDLAAGCILIAEKEAEGVFNISGSDFLTPYEMANTTAEFFGLNKGLIKRADSSTFTQPAKRPLKTGFIITKAQEQLGFEPKTFRTAIGILAKQIILART</sequence>
<evidence type="ECO:0000259" key="7">
    <source>
        <dbReference type="Pfam" id="PF04321"/>
    </source>
</evidence>
<evidence type="ECO:0000256" key="4">
    <source>
        <dbReference type="ARBA" id="ARBA00017099"/>
    </source>
</evidence>
<comment type="caution">
    <text evidence="8">The sequence shown here is derived from an EMBL/GenBank/DDBJ whole genome shotgun (WGS) entry which is preliminary data.</text>
</comment>
<dbReference type="PANTHER" id="PTHR10491:SF4">
    <property type="entry name" value="METHIONINE ADENOSYLTRANSFERASE 2 SUBUNIT BETA"/>
    <property type="match status" value="1"/>
</dbReference>
<evidence type="ECO:0000256" key="3">
    <source>
        <dbReference type="ARBA" id="ARBA00012929"/>
    </source>
</evidence>
<reference evidence="8 9" key="1">
    <citation type="submission" date="2019-08" db="EMBL/GenBank/DDBJ databases">
        <title>Genomes sequence of Algoriphagus aquimarinus ACAM450.</title>
        <authorList>
            <person name="Bowman J.P."/>
        </authorList>
    </citation>
    <scope>NUCLEOTIDE SEQUENCE [LARGE SCALE GENOMIC DNA]</scope>
    <source>
        <strain evidence="8 9">ACAM 450</strain>
    </source>
</reference>
<comment type="function">
    <text evidence="6">Catalyzes the reduction of dTDP-6-deoxy-L-lyxo-4-hexulose to yield dTDP-L-rhamnose.</text>
</comment>
<keyword evidence="6" id="KW-0521">NADP</keyword>
<accession>A0A5C7A8R2</accession>
<evidence type="ECO:0000256" key="6">
    <source>
        <dbReference type="RuleBase" id="RU364082"/>
    </source>
</evidence>
<dbReference type="Gene3D" id="3.40.50.720">
    <property type="entry name" value="NAD(P)-binding Rossmann-like Domain"/>
    <property type="match status" value="1"/>
</dbReference>
<dbReference type="InterPro" id="IPR029903">
    <property type="entry name" value="RmlD-like-bd"/>
</dbReference>
<dbReference type="OrthoDB" id="9803892at2"/>
<proteinExistence type="inferred from homology"/>
<gene>
    <name evidence="8" type="ORF">ESV85_20095</name>
</gene>
<dbReference type="CDD" id="cd05254">
    <property type="entry name" value="dTDP_HR_like_SDR_e"/>
    <property type="match status" value="1"/>
</dbReference>
<keyword evidence="6" id="KW-0560">Oxidoreductase</keyword>
<evidence type="ECO:0000313" key="8">
    <source>
        <dbReference type="EMBL" id="TXE03682.1"/>
    </source>
</evidence>
<evidence type="ECO:0000256" key="5">
    <source>
        <dbReference type="ARBA" id="ARBA00048200"/>
    </source>
</evidence>
<dbReference type="InterPro" id="IPR036291">
    <property type="entry name" value="NAD(P)-bd_dom_sf"/>
</dbReference>
<dbReference type="SUPFAM" id="SSF51735">
    <property type="entry name" value="NAD(P)-binding Rossmann-fold domains"/>
    <property type="match status" value="1"/>
</dbReference>
<comment type="pathway">
    <text evidence="1 6">Carbohydrate biosynthesis; dTDP-L-rhamnose biosynthesis.</text>
</comment>
<organism evidence="8 9">
    <name type="scientific">Algoriphagus aquimarinus</name>
    <dbReference type="NCBI Taxonomy" id="237018"/>
    <lineage>
        <taxon>Bacteria</taxon>
        <taxon>Pseudomonadati</taxon>
        <taxon>Bacteroidota</taxon>
        <taxon>Cytophagia</taxon>
        <taxon>Cytophagales</taxon>
        <taxon>Cyclobacteriaceae</taxon>
        <taxon>Algoriphagus</taxon>
    </lineage>
</organism>
<dbReference type="Pfam" id="PF04321">
    <property type="entry name" value="RmlD_sub_bind"/>
    <property type="match status" value="1"/>
</dbReference>
<feature type="domain" description="RmlD-like substrate binding" evidence="7">
    <location>
        <begin position="6"/>
        <end position="297"/>
    </location>
</feature>
<dbReference type="UniPathway" id="UPA00124"/>
<name>A0A5C7A8R2_9BACT</name>